<organism evidence="1 2">
    <name type="scientific">Neomicrococcus aestuarii</name>
    <dbReference type="NCBI Taxonomy" id="556325"/>
    <lineage>
        <taxon>Bacteria</taxon>
        <taxon>Bacillati</taxon>
        <taxon>Actinomycetota</taxon>
        <taxon>Actinomycetes</taxon>
        <taxon>Micrococcales</taxon>
        <taxon>Micrococcaceae</taxon>
        <taxon>Neomicrococcus</taxon>
    </lineage>
</organism>
<accession>A0A7W8TTX8</accession>
<reference evidence="1 2" key="1">
    <citation type="submission" date="2020-08" db="EMBL/GenBank/DDBJ databases">
        <title>Sequencing the genomes of 1000 actinobacteria strains.</title>
        <authorList>
            <person name="Klenk H.-P."/>
        </authorList>
    </citation>
    <scope>NUCLEOTIDE SEQUENCE [LARGE SCALE GENOMIC DNA]</scope>
    <source>
        <strain evidence="1 2">DSM 105783</strain>
    </source>
</reference>
<gene>
    <name evidence="1" type="ORF">HD598_000128</name>
</gene>
<evidence type="ECO:0000313" key="2">
    <source>
        <dbReference type="Proteomes" id="UP000580797"/>
    </source>
</evidence>
<dbReference type="Proteomes" id="UP000580797">
    <property type="component" value="Unassembled WGS sequence"/>
</dbReference>
<comment type="caution">
    <text evidence="1">The sequence shown here is derived from an EMBL/GenBank/DDBJ whole genome shotgun (WGS) entry which is preliminary data.</text>
</comment>
<protein>
    <recommendedName>
        <fullName evidence="3">RNA-binding protein</fullName>
    </recommendedName>
</protein>
<proteinExistence type="predicted"/>
<evidence type="ECO:0008006" key="3">
    <source>
        <dbReference type="Google" id="ProtNLM"/>
    </source>
</evidence>
<evidence type="ECO:0000313" key="1">
    <source>
        <dbReference type="EMBL" id="MBB5511441.1"/>
    </source>
</evidence>
<sequence>MSGLFHPQNIDEWTRWQAAQKSAPRRLISSLRGMRTPDASSPQLNLSVRGEGPSVLVALEATTPTQIASLIRPLEFLSGESLAVLSLGDPGTLPGEGWVSRNFEDDDAARLGESLTDILAVGHYLPAGRTALELAERFGIRFKVIQHGLLAPQAPPLPAGAHLLAFSDADAAFWSEGAHSDITYEVVGSQLLWQAAQQPADAEVAATKRPVFLGQLHGAELPRTGFASAAARFCFETKATYRPHPAEKDKLSLIQHALWERQGIPIDRFGAPLSTLDRPVASVFSTGVVEAAVRGLPAWVTYYKPPVWLEEFWERYGLSRWKGIDSAPTPVPAMPVQEPAQTIANIVRTQS</sequence>
<dbReference type="AlphaFoldDB" id="A0A7W8TTX8"/>
<dbReference type="EMBL" id="JACHDR010000001">
    <property type="protein sequence ID" value="MBB5511441.1"/>
    <property type="molecule type" value="Genomic_DNA"/>
</dbReference>
<name>A0A7W8TTX8_9MICC</name>
<dbReference type="RefSeq" id="WP_183662965.1">
    <property type="nucleotide sequence ID" value="NZ_BAAARH010000009.1"/>
</dbReference>